<evidence type="ECO:0000313" key="1">
    <source>
        <dbReference type="EMBL" id="USQ15274.1"/>
    </source>
</evidence>
<sequence length="75" mass="8335">MNNEPNQQRGAQVKSGDLFGIDGFWVNKDQNHHEAIVEAEASDQVPGHSGASGRLIYIYWGKTRPTPEEIDSLLN</sequence>
<proteinExistence type="predicted"/>
<protein>
    <submittedName>
        <fullName evidence="1">Uncharacterized protein</fullName>
    </submittedName>
</protein>
<dbReference type="Proteomes" id="UP001057474">
    <property type="component" value="Plasmid pLlyPCM2298_1"/>
</dbReference>
<accession>A0ABY4YCP7</accession>
<geneLocation type="plasmid" evidence="1 2">
    <name>pLlyPCM2298_1</name>
</geneLocation>
<gene>
    <name evidence="1" type="ORF">J2N86_15035</name>
</gene>
<name>A0ABY4YCP7_9GAMM</name>
<dbReference type="RefSeq" id="WP_252582511.1">
    <property type="nucleotide sequence ID" value="NZ_CP071528.1"/>
</dbReference>
<keyword evidence="1" id="KW-0614">Plasmid</keyword>
<evidence type="ECO:0000313" key="2">
    <source>
        <dbReference type="Proteomes" id="UP001057474"/>
    </source>
</evidence>
<reference evidence="1" key="1">
    <citation type="submission" date="2021-03" db="EMBL/GenBank/DDBJ databases">
        <title>Legionella lytica PCM 2298.</title>
        <authorList>
            <person name="Koper P."/>
        </authorList>
    </citation>
    <scope>NUCLEOTIDE SEQUENCE</scope>
    <source>
        <strain evidence="1">PCM 2298</strain>
        <plasmid evidence="1">pLlyPCM2298_1</plasmid>
    </source>
</reference>
<dbReference type="EMBL" id="CP071528">
    <property type="protein sequence ID" value="USQ15274.1"/>
    <property type="molecule type" value="Genomic_DNA"/>
</dbReference>
<organism evidence="1 2">
    <name type="scientific">Legionella lytica</name>
    <dbReference type="NCBI Taxonomy" id="96232"/>
    <lineage>
        <taxon>Bacteria</taxon>
        <taxon>Pseudomonadati</taxon>
        <taxon>Pseudomonadota</taxon>
        <taxon>Gammaproteobacteria</taxon>
        <taxon>Legionellales</taxon>
        <taxon>Legionellaceae</taxon>
        <taxon>Legionella</taxon>
    </lineage>
</organism>
<keyword evidence="2" id="KW-1185">Reference proteome</keyword>